<dbReference type="GO" id="GO:0005737">
    <property type="term" value="C:cytoplasm"/>
    <property type="evidence" value="ECO:0007669"/>
    <property type="project" value="UniProtKB-SubCell"/>
</dbReference>
<dbReference type="InterPro" id="IPR026022">
    <property type="entry name" value="PhoU_dom"/>
</dbReference>
<keyword evidence="11" id="KW-1185">Reference proteome</keyword>
<evidence type="ECO:0000259" key="9">
    <source>
        <dbReference type="Pfam" id="PF01895"/>
    </source>
</evidence>
<evidence type="ECO:0000256" key="8">
    <source>
        <dbReference type="PIRNR" id="PIRNR003107"/>
    </source>
</evidence>
<dbReference type="Gene3D" id="1.20.58.220">
    <property type="entry name" value="Phosphate transport system protein phou homolog 2, domain 2"/>
    <property type="match status" value="2"/>
</dbReference>
<evidence type="ECO:0000256" key="7">
    <source>
        <dbReference type="ARBA" id="ARBA00056181"/>
    </source>
</evidence>
<comment type="function">
    <text evidence="7 8">Plays a role in the regulation of phosphate uptake.</text>
</comment>
<evidence type="ECO:0000256" key="5">
    <source>
        <dbReference type="ARBA" id="ARBA00022490"/>
    </source>
</evidence>
<dbReference type="SUPFAM" id="SSF109755">
    <property type="entry name" value="PhoU-like"/>
    <property type="match status" value="1"/>
</dbReference>
<evidence type="ECO:0000256" key="6">
    <source>
        <dbReference type="ARBA" id="ARBA00022592"/>
    </source>
</evidence>
<dbReference type="PANTHER" id="PTHR42930:SF3">
    <property type="entry name" value="PHOSPHATE-SPECIFIC TRANSPORT SYSTEM ACCESSORY PROTEIN PHOU"/>
    <property type="match status" value="1"/>
</dbReference>
<evidence type="ECO:0000313" key="11">
    <source>
        <dbReference type="Proteomes" id="UP000252357"/>
    </source>
</evidence>
<organism evidence="10 11">
    <name type="scientific">Parvibium lacunae</name>
    <dbReference type="NCBI Taxonomy" id="1888893"/>
    <lineage>
        <taxon>Bacteria</taxon>
        <taxon>Pseudomonadati</taxon>
        <taxon>Pseudomonadota</taxon>
        <taxon>Betaproteobacteria</taxon>
        <taxon>Burkholderiales</taxon>
        <taxon>Alcaligenaceae</taxon>
        <taxon>Parvibium</taxon>
    </lineage>
</organism>
<comment type="subcellular location">
    <subcellularLocation>
        <location evidence="1 8">Cytoplasm</location>
    </subcellularLocation>
</comment>
<feature type="domain" description="PhoU" evidence="9">
    <location>
        <begin position="20"/>
        <end position="107"/>
    </location>
</feature>
<dbReference type="InterPro" id="IPR038078">
    <property type="entry name" value="PhoU-like_sf"/>
</dbReference>
<evidence type="ECO:0000256" key="1">
    <source>
        <dbReference type="ARBA" id="ARBA00004496"/>
    </source>
</evidence>
<proteinExistence type="inferred from homology"/>
<evidence type="ECO:0000256" key="2">
    <source>
        <dbReference type="ARBA" id="ARBA00008107"/>
    </source>
</evidence>
<keyword evidence="6 8" id="KW-0592">Phosphate transport</keyword>
<protein>
    <recommendedName>
        <fullName evidence="8">Phosphate-specific transport system accessory protein PhoU</fullName>
    </recommendedName>
</protein>
<sequence>MNEHTFKQYDQELERLRSTLLQMGGAVEQQIINAIEAFVDGDLLLVNQVIRRESEINKFETDLDDACTNFIARLQPAAYDLRMVLTVGKMTRDLERVGDEAEKIARNAKLIHDAGRTNMPRVEISSMGNQAVDMLRQSLNAFARLDAPEAAAVIRQDLSLDDQFSSVFRQLVTYMMEDPRTISRSIDLLFIAKALERIGDHAKNMAEQVVYLVKGQDIRHQGVEQAETTARI</sequence>
<comment type="caution">
    <text evidence="10">The sequence shown here is derived from an EMBL/GenBank/DDBJ whole genome shotgun (WGS) entry which is preliminary data.</text>
</comment>
<dbReference type="GO" id="GO:0006817">
    <property type="term" value="P:phosphate ion transport"/>
    <property type="evidence" value="ECO:0007669"/>
    <property type="project" value="UniProtKB-KW"/>
</dbReference>
<evidence type="ECO:0000256" key="4">
    <source>
        <dbReference type="ARBA" id="ARBA00022448"/>
    </source>
</evidence>
<dbReference type="Pfam" id="PF01895">
    <property type="entry name" value="PhoU"/>
    <property type="match status" value="2"/>
</dbReference>
<dbReference type="Proteomes" id="UP000252357">
    <property type="component" value="Unassembled WGS sequence"/>
</dbReference>
<dbReference type="GO" id="GO:0045936">
    <property type="term" value="P:negative regulation of phosphate metabolic process"/>
    <property type="evidence" value="ECO:0007669"/>
    <property type="project" value="InterPro"/>
</dbReference>
<feature type="domain" description="PhoU" evidence="9">
    <location>
        <begin position="124"/>
        <end position="209"/>
    </location>
</feature>
<keyword evidence="4 8" id="KW-0813">Transport</keyword>
<comment type="similarity">
    <text evidence="2 8">Belongs to the PhoU family.</text>
</comment>
<dbReference type="EMBL" id="QPGB01000001">
    <property type="protein sequence ID" value="RCS59482.1"/>
    <property type="molecule type" value="Genomic_DNA"/>
</dbReference>
<dbReference type="NCBIfam" id="TIGR02135">
    <property type="entry name" value="phoU_full"/>
    <property type="match status" value="1"/>
</dbReference>
<evidence type="ECO:0000256" key="3">
    <source>
        <dbReference type="ARBA" id="ARBA00011738"/>
    </source>
</evidence>
<dbReference type="AlphaFoldDB" id="A0A368L7E6"/>
<reference evidence="10 11" key="1">
    <citation type="journal article" date="2018" name="Int. J. Syst. Evol. Microbiol.">
        <title>Parvibium lacunae gen. nov., sp. nov., a new member of the family Alcaligenaceae isolated from a freshwater pond.</title>
        <authorList>
            <person name="Chen W.M."/>
            <person name="Xie P.B."/>
            <person name="Hsu M.Y."/>
            <person name="Sheu S.Y."/>
        </authorList>
    </citation>
    <scope>NUCLEOTIDE SEQUENCE [LARGE SCALE GENOMIC DNA]</scope>
    <source>
        <strain evidence="10 11">KMB9</strain>
    </source>
</reference>
<dbReference type="PIRSF" id="PIRSF003107">
    <property type="entry name" value="PhoU"/>
    <property type="match status" value="1"/>
</dbReference>
<dbReference type="FunFam" id="1.20.58.220:FF:000004">
    <property type="entry name" value="Phosphate-specific transport system accessory protein PhoU"/>
    <property type="match status" value="1"/>
</dbReference>
<dbReference type="PANTHER" id="PTHR42930">
    <property type="entry name" value="PHOSPHATE-SPECIFIC TRANSPORT SYSTEM ACCESSORY PROTEIN PHOU"/>
    <property type="match status" value="1"/>
</dbReference>
<dbReference type="InterPro" id="IPR028366">
    <property type="entry name" value="PhoU"/>
</dbReference>
<comment type="subunit">
    <text evidence="3 8">Homodimer.</text>
</comment>
<keyword evidence="5 8" id="KW-0963">Cytoplasm</keyword>
<dbReference type="GO" id="GO:0030643">
    <property type="term" value="P:intracellular phosphate ion homeostasis"/>
    <property type="evidence" value="ECO:0007669"/>
    <property type="project" value="InterPro"/>
</dbReference>
<gene>
    <name evidence="10" type="primary">phoU</name>
    <name evidence="10" type="ORF">DU000_01765</name>
</gene>
<name>A0A368L7E6_9BURK</name>
<evidence type="ECO:0000313" key="10">
    <source>
        <dbReference type="EMBL" id="RCS59482.1"/>
    </source>
</evidence>
<dbReference type="RefSeq" id="WP_114401632.1">
    <property type="nucleotide sequence ID" value="NZ_QPGB01000001.1"/>
</dbReference>
<accession>A0A368L7E6</accession>
<dbReference type="OrthoDB" id="9814256at2"/>